<dbReference type="SMART" id="SM00369">
    <property type="entry name" value="LRR_TYP"/>
    <property type="match status" value="3"/>
</dbReference>
<dbReference type="PANTHER" id="PTHR15454:SF69">
    <property type="entry name" value="SERINE_THREONINE-PROTEIN KINASE 11-INTERACTING PROTEIN"/>
    <property type="match status" value="1"/>
</dbReference>
<dbReference type="PRINTS" id="PR00019">
    <property type="entry name" value="LEURICHRPT"/>
</dbReference>
<dbReference type="Pfam" id="PF13855">
    <property type="entry name" value="LRR_8"/>
    <property type="match status" value="1"/>
</dbReference>
<feature type="region of interest" description="Disordered" evidence="5">
    <location>
        <begin position="642"/>
        <end position="685"/>
    </location>
</feature>
<sequence>MDSTNDNLWAIGEKLVTGEMSLVLPLSTLSQLNEKLQSSSSETIRNSSPSELNTIEGLSDIAESLKCIKLCPGENTACETGAVNLCFFPNIKALQIKRINVEEITFNPSTLTNLDELKCMFAQESVNIILKKISSRENIYHHLTKLELQYNKLTSLDSELLRSLPLLSSLDLSNNRLTGLDISENPCLISLNVSFNMLQTIPYYGEVQSPILRILLLHNNLICDDGLAYLKDLENLKELSLANNMLSEDDCLSELSDLPILTSLSLMGNPLSMSKSYRLSSVKYLHENACVNHFILDGKKLSREEKLVVGTFVSPTYVPSYPYRPMDQSFEILVPSVSSTSTLKPKKSVKTRDALISENVIEKAPRKIINKPESPKKHLETKVQIESLRDHFGEENWLHKKAGFVIQNLMGLQAPAMANAGTNTETMSNSSVSIFATSPNNAAGAISDEFEAEPSLLDHDESFEQDEEGGEYILPDDGVVNNNDSGNYDSDNADWDSSESTIYNATREPDNKHVFLFYNSECLKEKDSLNPDKVTVWPSKNITSCSQVNSDGAFTRVIVTFHSIKPSLRERVYSMESPVASLFCSNLREELESRPLSAMNQTAYRCIKCASLFSVEKTNNNRYQRVRCQACGSNAVVEMEEPPLPSVQNGSLNKTPEVRGNTESNEFLKSPSQSSIGSANSLKTIQDVPIPRRNDSDIEVISNPSQSSVEILEIVTRKKSSEERQLVPVPEVVISPEQNVSGQGLTESSSSGSLTDSICTAYDGSRRRTVVHDDCTVLVEEDENKPDRNEAKNMKNKIISHDNDQKSDFINEDSIQLSHTDFSEIDHRVKLHLLTAHFKINEDFVCSLKCRTMVSGQTENCLAKLVAFSTSFIYVFRIVGNTVSDDIESWLKLELSYNISQVESITLLPFQMGFHVSIKSNQYIKDNLTLLLDPRQTVNFNKFVNECSHFKAWDLRVKVSGLEKLLSQVIVESLEEHCDTCSVFLSPVVHSFQIVQNVPLMTSSKQMVAVILTESFISLKYKFCESLLQYENNLNVSPFPMDCSVSIKGLLNMDIQRNISQDIGCYFTTLMFEVEEDNSKKDIWKLGFVTKDELTDFTDLVQQGWEKMFALEFPYVSYSDDQ</sequence>
<dbReference type="GO" id="GO:0016301">
    <property type="term" value="F:kinase activity"/>
    <property type="evidence" value="ECO:0007669"/>
    <property type="project" value="UniProtKB-KW"/>
</dbReference>
<evidence type="ECO:0000256" key="3">
    <source>
        <dbReference type="ARBA" id="ARBA00022614"/>
    </source>
</evidence>
<keyword evidence="6" id="KW-0808">Transferase</keyword>
<feature type="region of interest" description="Disordered" evidence="5">
    <location>
        <begin position="463"/>
        <end position="494"/>
    </location>
</feature>
<dbReference type="PROSITE" id="PS51450">
    <property type="entry name" value="LRR"/>
    <property type="match status" value="1"/>
</dbReference>
<feature type="compositionally biased region" description="Polar residues" evidence="5">
    <location>
        <begin position="661"/>
        <end position="684"/>
    </location>
</feature>
<evidence type="ECO:0000256" key="1">
    <source>
        <dbReference type="ARBA" id="ARBA00004496"/>
    </source>
</evidence>
<keyword evidence="3" id="KW-0433">Leucine-rich repeat</keyword>
<name>A0A8D8M177_9HEMI</name>
<evidence type="ECO:0000256" key="4">
    <source>
        <dbReference type="ARBA" id="ARBA00022737"/>
    </source>
</evidence>
<dbReference type="PANTHER" id="PTHR15454">
    <property type="entry name" value="NISCHARIN RELATED"/>
    <property type="match status" value="1"/>
</dbReference>
<dbReference type="EMBL" id="HBUF01033942">
    <property type="protein sequence ID" value="CAG6615797.1"/>
    <property type="molecule type" value="Transcribed_RNA"/>
</dbReference>
<dbReference type="Gene3D" id="3.80.10.10">
    <property type="entry name" value="Ribonuclease Inhibitor"/>
    <property type="match status" value="2"/>
</dbReference>
<evidence type="ECO:0000313" key="6">
    <source>
        <dbReference type="EMBL" id="CAG6615797.1"/>
    </source>
</evidence>
<protein>
    <submittedName>
        <fullName evidence="6">Serine/threonine-protein kinase 11-interacting protein</fullName>
    </submittedName>
</protein>
<proteinExistence type="predicted"/>
<comment type="subcellular location">
    <subcellularLocation>
        <location evidence="1">Cytoplasm</location>
    </subcellularLocation>
</comment>
<organism evidence="6">
    <name type="scientific">Cacopsylla melanoneura</name>
    <dbReference type="NCBI Taxonomy" id="428564"/>
    <lineage>
        <taxon>Eukaryota</taxon>
        <taxon>Metazoa</taxon>
        <taxon>Ecdysozoa</taxon>
        <taxon>Arthropoda</taxon>
        <taxon>Hexapoda</taxon>
        <taxon>Insecta</taxon>
        <taxon>Pterygota</taxon>
        <taxon>Neoptera</taxon>
        <taxon>Paraneoptera</taxon>
        <taxon>Hemiptera</taxon>
        <taxon>Sternorrhyncha</taxon>
        <taxon>Psylloidea</taxon>
        <taxon>Psyllidae</taxon>
        <taxon>Psyllinae</taxon>
        <taxon>Cacopsylla</taxon>
    </lineage>
</organism>
<dbReference type="AlphaFoldDB" id="A0A8D8M177"/>
<evidence type="ECO:0000256" key="2">
    <source>
        <dbReference type="ARBA" id="ARBA00022490"/>
    </source>
</evidence>
<dbReference type="EMBL" id="HBUF01033941">
    <property type="protein sequence ID" value="CAG6615795.1"/>
    <property type="molecule type" value="Transcribed_RNA"/>
</dbReference>
<keyword evidence="2" id="KW-0963">Cytoplasm</keyword>
<dbReference type="InterPro" id="IPR001611">
    <property type="entry name" value="Leu-rich_rpt"/>
</dbReference>
<dbReference type="SUPFAM" id="SSF52047">
    <property type="entry name" value="RNI-like"/>
    <property type="match status" value="1"/>
</dbReference>
<accession>A0A8D8M177</accession>
<dbReference type="InterPro" id="IPR032675">
    <property type="entry name" value="LRR_dom_sf"/>
</dbReference>
<reference evidence="6" key="1">
    <citation type="submission" date="2021-05" db="EMBL/GenBank/DDBJ databases">
        <authorList>
            <person name="Alioto T."/>
            <person name="Alioto T."/>
            <person name="Gomez Garrido J."/>
        </authorList>
    </citation>
    <scope>NUCLEOTIDE SEQUENCE</scope>
</reference>
<keyword evidence="6" id="KW-0418">Kinase</keyword>
<keyword evidence="4" id="KW-0677">Repeat</keyword>
<evidence type="ECO:0000256" key="5">
    <source>
        <dbReference type="SAM" id="MobiDB-lite"/>
    </source>
</evidence>
<dbReference type="GO" id="GO:0005737">
    <property type="term" value="C:cytoplasm"/>
    <property type="evidence" value="ECO:0007669"/>
    <property type="project" value="UniProtKB-SubCell"/>
</dbReference>
<dbReference type="InterPro" id="IPR003591">
    <property type="entry name" value="Leu-rich_rpt_typical-subtyp"/>
</dbReference>
<feature type="compositionally biased region" description="Low complexity" evidence="5">
    <location>
        <begin position="476"/>
        <end position="490"/>
    </location>
</feature>